<organism evidence="1 2">
    <name type="scientific">Castanea mollissima</name>
    <name type="common">Chinese chestnut</name>
    <dbReference type="NCBI Taxonomy" id="60419"/>
    <lineage>
        <taxon>Eukaryota</taxon>
        <taxon>Viridiplantae</taxon>
        <taxon>Streptophyta</taxon>
        <taxon>Embryophyta</taxon>
        <taxon>Tracheophyta</taxon>
        <taxon>Spermatophyta</taxon>
        <taxon>Magnoliopsida</taxon>
        <taxon>eudicotyledons</taxon>
        <taxon>Gunneridae</taxon>
        <taxon>Pentapetalae</taxon>
        <taxon>rosids</taxon>
        <taxon>fabids</taxon>
        <taxon>Fagales</taxon>
        <taxon>Fagaceae</taxon>
        <taxon>Castanea</taxon>
    </lineage>
</organism>
<evidence type="ECO:0000313" key="1">
    <source>
        <dbReference type="EMBL" id="KAF3948307.1"/>
    </source>
</evidence>
<protein>
    <submittedName>
        <fullName evidence="1">Uncharacterized protein</fullName>
    </submittedName>
</protein>
<comment type="caution">
    <text evidence="1">The sequence shown here is derived from an EMBL/GenBank/DDBJ whole genome shotgun (WGS) entry which is preliminary data.</text>
</comment>
<proteinExistence type="predicted"/>
<sequence>MMKRETLFASQGGPIILSQVWVWWVIDIVAISCV</sequence>
<name>A0A8J4QCA5_9ROSI</name>
<keyword evidence="2" id="KW-1185">Reference proteome</keyword>
<dbReference type="Proteomes" id="UP000737018">
    <property type="component" value="Unassembled WGS sequence"/>
</dbReference>
<feature type="non-terminal residue" evidence="1">
    <location>
        <position position="1"/>
    </location>
</feature>
<dbReference type="AlphaFoldDB" id="A0A8J4QCA5"/>
<gene>
    <name evidence="1" type="ORF">CMV_025676</name>
</gene>
<reference evidence="1" key="1">
    <citation type="submission" date="2020-03" db="EMBL/GenBank/DDBJ databases">
        <title>Castanea mollissima Vanexum genome sequencing.</title>
        <authorList>
            <person name="Staton M."/>
        </authorList>
    </citation>
    <scope>NUCLEOTIDE SEQUENCE</scope>
    <source>
        <tissue evidence="1">Leaf</tissue>
    </source>
</reference>
<accession>A0A8J4QCA5</accession>
<dbReference type="EMBL" id="JRKL02006945">
    <property type="protein sequence ID" value="KAF3948307.1"/>
    <property type="molecule type" value="Genomic_DNA"/>
</dbReference>
<evidence type="ECO:0000313" key="2">
    <source>
        <dbReference type="Proteomes" id="UP000737018"/>
    </source>
</evidence>